<keyword evidence="3 5" id="KW-1133">Transmembrane helix</keyword>
<keyword evidence="2 5" id="KW-0812">Transmembrane</keyword>
<feature type="transmembrane region" description="Helical" evidence="5">
    <location>
        <begin position="6"/>
        <end position="24"/>
    </location>
</feature>
<evidence type="ECO:0000256" key="2">
    <source>
        <dbReference type="ARBA" id="ARBA00022692"/>
    </source>
</evidence>
<dbReference type="GeneID" id="92367726"/>
<feature type="transmembrane region" description="Helical" evidence="5">
    <location>
        <begin position="45"/>
        <end position="67"/>
    </location>
</feature>
<feature type="transmembrane region" description="Helical" evidence="5">
    <location>
        <begin position="207"/>
        <end position="229"/>
    </location>
</feature>
<evidence type="ECO:0000256" key="1">
    <source>
        <dbReference type="ARBA" id="ARBA00004141"/>
    </source>
</evidence>
<reference evidence="6 7" key="1">
    <citation type="submission" date="2016-10" db="EMBL/GenBank/DDBJ databases">
        <title>Reductive evolution of mitochondrial metabolism and differential evolution of invasion-related proteins in Cryptosporidium.</title>
        <authorList>
            <person name="Liu S."/>
            <person name="Roellig D.M."/>
            <person name="Guo Y."/>
            <person name="Li N."/>
            <person name="Frace M.A."/>
            <person name="Tang K."/>
            <person name="Zhang L."/>
            <person name="Feng Y."/>
            <person name="Xiao L."/>
        </authorList>
    </citation>
    <scope>NUCLEOTIDE SEQUENCE [LARGE SCALE GENOMIC DNA]</scope>
    <source>
        <strain evidence="6">30847</strain>
    </source>
</reference>
<evidence type="ECO:0000313" key="7">
    <source>
        <dbReference type="Proteomes" id="UP000186804"/>
    </source>
</evidence>
<dbReference type="OrthoDB" id="448280at2759"/>
<evidence type="ECO:0000256" key="3">
    <source>
        <dbReference type="ARBA" id="ARBA00022989"/>
    </source>
</evidence>
<gene>
    <name evidence="6" type="ORF">cand_035420</name>
</gene>
<proteinExistence type="predicted"/>
<dbReference type="AlphaFoldDB" id="A0A1J4MX72"/>
<feature type="transmembrane region" description="Helical" evidence="5">
    <location>
        <begin position="297"/>
        <end position="316"/>
    </location>
</feature>
<dbReference type="GO" id="GO:0016020">
    <property type="term" value="C:membrane"/>
    <property type="evidence" value="ECO:0007669"/>
    <property type="project" value="UniProtKB-SubCell"/>
</dbReference>
<feature type="transmembrane region" description="Helical" evidence="5">
    <location>
        <begin position="236"/>
        <end position="257"/>
    </location>
</feature>
<feature type="transmembrane region" description="Helical" evidence="5">
    <location>
        <begin position="87"/>
        <end position="109"/>
    </location>
</feature>
<dbReference type="Proteomes" id="UP000186804">
    <property type="component" value="Unassembled WGS sequence"/>
</dbReference>
<comment type="caution">
    <text evidence="6">The sequence shown here is derived from an EMBL/GenBank/DDBJ whole genome shotgun (WGS) entry which is preliminary data.</text>
</comment>
<evidence type="ECO:0000313" key="6">
    <source>
        <dbReference type="EMBL" id="OII78115.1"/>
    </source>
</evidence>
<feature type="transmembrane region" description="Helical" evidence="5">
    <location>
        <begin position="174"/>
        <end position="201"/>
    </location>
</feature>
<keyword evidence="4 5" id="KW-0472">Membrane</keyword>
<evidence type="ECO:0000256" key="4">
    <source>
        <dbReference type="ARBA" id="ARBA00023136"/>
    </source>
</evidence>
<feature type="transmembrane region" description="Helical" evidence="5">
    <location>
        <begin position="263"/>
        <end position="285"/>
    </location>
</feature>
<dbReference type="VEuPathDB" id="CryptoDB:cand_035420"/>
<dbReference type="RefSeq" id="XP_067069961.1">
    <property type="nucleotide sequence ID" value="XM_067213768.1"/>
</dbReference>
<dbReference type="EMBL" id="LRBS01000007">
    <property type="protein sequence ID" value="OII78115.1"/>
    <property type="molecule type" value="Genomic_DNA"/>
</dbReference>
<dbReference type="PANTHER" id="PTHR11040:SF140">
    <property type="entry name" value="ZRT (ZRT), IRT- (IRT-) LIKE PROTEIN TRANSPORTER"/>
    <property type="match status" value="1"/>
</dbReference>
<dbReference type="PANTHER" id="PTHR11040">
    <property type="entry name" value="ZINC/IRON TRANSPORTER"/>
    <property type="match status" value="1"/>
</dbReference>
<keyword evidence="7" id="KW-1185">Reference proteome</keyword>
<dbReference type="InterPro" id="IPR003689">
    <property type="entry name" value="ZIP"/>
</dbReference>
<protein>
    <submittedName>
        <fullName evidence="6">Zinc transporter</fullName>
    </submittedName>
</protein>
<sequence>MQLVWHKVICSILIFISAFFGYLCPVLINSSKYKTSKLGFDPIDILCAFGGGAFIALSIVHLIPDAYTSSENKILVFSFYGSKVNSVWYIILSGFSLSLVCESIVHTLFPHKTEIICNKDESKMTSTNVSENSYIEDYHSFKVNINKTQNTVYSQNQIIDDNSSVVCNKQNSSLFSFVTGLVLVSALVIHSIFEGMVVGISRSVPKIWLTTGVIVAHKWIEILIVYVTLSTRGMKPLYFVAILALGSPIGVIIGALISLSNTLAEAVCSALAAGTILYVSCVEVIPDVFHSKTGSTFIKLVAFICGTIIVSALTLLDNIAESSA</sequence>
<accession>A0A1J4MX72</accession>
<name>A0A1J4MX72_9CRYT</name>
<dbReference type="Pfam" id="PF02535">
    <property type="entry name" value="Zip"/>
    <property type="match status" value="1"/>
</dbReference>
<comment type="subcellular location">
    <subcellularLocation>
        <location evidence="1">Membrane</location>
        <topology evidence="1">Multi-pass membrane protein</topology>
    </subcellularLocation>
</comment>
<evidence type="ECO:0000256" key="5">
    <source>
        <dbReference type="SAM" id="Phobius"/>
    </source>
</evidence>
<dbReference type="GO" id="GO:0005385">
    <property type="term" value="F:zinc ion transmembrane transporter activity"/>
    <property type="evidence" value="ECO:0007669"/>
    <property type="project" value="TreeGrafter"/>
</dbReference>
<organism evidence="6 7">
    <name type="scientific">Cryptosporidium andersoni</name>
    <dbReference type="NCBI Taxonomy" id="117008"/>
    <lineage>
        <taxon>Eukaryota</taxon>
        <taxon>Sar</taxon>
        <taxon>Alveolata</taxon>
        <taxon>Apicomplexa</taxon>
        <taxon>Conoidasida</taxon>
        <taxon>Coccidia</taxon>
        <taxon>Eucoccidiorida</taxon>
        <taxon>Eimeriorina</taxon>
        <taxon>Cryptosporidiidae</taxon>
        <taxon>Cryptosporidium</taxon>
    </lineage>
</organism>